<dbReference type="AlphaFoldDB" id="A0A2Z6IBK4"/>
<dbReference type="Proteomes" id="UP000271003">
    <property type="component" value="Chromosome"/>
</dbReference>
<dbReference type="KEGG" id="sutt:SUTMEG_17050"/>
<protein>
    <recommendedName>
        <fullName evidence="2">DUF4261 domain-containing protein</fullName>
    </recommendedName>
</protein>
<keyword evidence="4" id="KW-1185">Reference proteome</keyword>
<feature type="compositionally biased region" description="Basic and acidic residues" evidence="1">
    <location>
        <begin position="1"/>
        <end position="10"/>
    </location>
</feature>
<dbReference type="RefSeq" id="WP_120177377.1">
    <property type="nucleotide sequence ID" value="NZ_AP018786.1"/>
</dbReference>
<gene>
    <name evidence="3" type="ORF">SUTMEG_17050</name>
</gene>
<evidence type="ECO:0000259" key="2">
    <source>
        <dbReference type="Pfam" id="PF14080"/>
    </source>
</evidence>
<evidence type="ECO:0000313" key="4">
    <source>
        <dbReference type="Proteomes" id="UP000271003"/>
    </source>
</evidence>
<evidence type="ECO:0000313" key="3">
    <source>
        <dbReference type="EMBL" id="BBF23814.1"/>
    </source>
</evidence>
<dbReference type="EMBL" id="AP018786">
    <property type="protein sequence ID" value="BBF23814.1"/>
    <property type="molecule type" value="Genomic_DNA"/>
</dbReference>
<evidence type="ECO:0000256" key="1">
    <source>
        <dbReference type="SAM" id="MobiDB-lite"/>
    </source>
</evidence>
<organism evidence="3 4">
    <name type="scientific">Sutterella megalosphaeroides</name>
    <dbReference type="NCBI Taxonomy" id="2494234"/>
    <lineage>
        <taxon>Bacteria</taxon>
        <taxon>Pseudomonadati</taxon>
        <taxon>Pseudomonadota</taxon>
        <taxon>Betaproteobacteria</taxon>
        <taxon>Burkholderiales</taxon>
        <taxon>Sutterellaceae</taxon>
        <taxon>Sutterella</taxon>
    </lineage>
</organism>
<feature type="region of interest" description="Disordered" evidence="1">
    <location>
        <begin position="1"/>
        <end position="37"/>
    </location>
</feature>
<feature type="region of interest" description="Disordered" evidence="1">
    <location>
        <begin position="70"/>
        <end position="91"/>
    </location>
</feature>
<accession>A0A2Z6IBK4</accession>
<reference evidence="3 4" key="1">
    <citation type="journal article" date="2018" name="Int. J. Syst. Evol. Microbiol.">
        <title>Mesosutterella multiformis gen. nov., sp. nov., a member of the family Sutterellaceae and Sutterella megalosphaeroides sp. nov., isolated from human faeces.</title>
        <authorList>
            <person name="Sakamoto M."/>
            <person name="Ikeyama N."/>
            <person name="Kunihiro T."/>
            <person name="Iino T."/>
            <person name="Yuki M."/>
            <person name="Ohkuma M."/>
        </authorList>
    </citation>
    <scope>NUCLEOTIDE SEQUENCE [LARGE SCALE GENOMIC DNA]</scope>
    <source>
        <strain evidence="3 4">6FBBBH3</strain>
    </source>
</reference>
<feature type="domain" description="DUF4261" evidence="2">
    <location>
        <begin position="226"/>
        <end position="299"/>
    </location>
</feature>
<name>A0A2Z6IBK4_9BURK</name>
<dbReference type="InterPro" id="IPR025357">
    <property type="entry name" value="DUF4261"/>
</dbReference>
<dbReference type="Pfam" id="PF14080">
    <property type="entry name" value="DUF4261"/>
    <property type="match status" value="1"/>
</dbReference>
<proteinExistence type="predicted"/>
<sequence>MNDRHDRPITDEDADATNGAATEMLPETAETSELPETAEKPGCFLAFLLLKDPVWDRERFSERLRAEWGIDFDPEEEEDADDDLDGDEDDEDDESIFLEKIDGRIAAVSFMPVPVPDGEAEECARSNFLWPEAVDASKAHGAQLLATLPGSDFENEDDLWESARLFVKLVATAADDPNVLGIYVNGTVLEPAFYRKWALEMKSGSDPIRDWVWVGLYRGEKGMCAYTSGLEKFGRREIEVLEADAEPGELFAFAGTLVLYVLDCRAELCDGQTIGFTEDDKHEIRLSEGAALPGMTLKVSYGEGFDEPES</sequence>
<dbReference type="OrthoDB" id="8613352at2"/>